<name>M2XUH5_9MICC</name>
<feature type="region of interest" description="Disordered" evidence="1">
    <location>
        <begin position="223"/>
        <end position="246"/>
    </location>
</feature>
<reference evidence="2 3" key="1">
    <citation type="journal article" date="2014" name="Genome Announc.">
        <title>Draft Genome Sequence of Kocuria palustris PEL.</title>
        <authorList>
            <person name="Sharma G."/>
            <person name="Khatri I."/>
            <person name="Subramanian S."/>
        </authorList>
    </citation>
    <scope>NUCLEOTIDE SEQUENCE [LARGE SCALE GENOMIC DNA]</scope>
    <source>
        <strain evidence="2 3">PEL</strain>
    </source>
</reference>
<accession>M2XUH5</accession>
<evidence type="ECO:0008006" key="4">
    <source>
        <dbReference type="Google" id="ProtNLM"/>
    </source>
</evidence>
<evidence type="ECO:0000313" key="2">
    <source>
        <dbReference type="EMBL" id="EME36453.1"/>
    </source>
</evidence>
<feature type="compositionally biased region" description="Basic and acidic residues" evidence="1">
    <location>
        <begin position="331"/>
        <end position="353"/>
    </location>
</feature>
<proteinExistence type="predicted"/>
<keyword evidence="3" id="KW-1185">Reference proteome</keyword>
<evidence type="ECO:0000313" key="3">
    <source>
        <dbReference type="Proteomes" id="UP000009877"/>
    </source>
</evidence>
<feature type="region of interest" description="Disordered" evidence="1">
    <location>
        <begin position="1"/>
        <end position="23"/>
    </location>
</feature>
<protein>
    <recommendedName>
        <fullName evidence="4">Protein kinase domain-containing protein</fullName>
    </recommendedName>
</protein>
<dbReference type="Gene3D" id="1.10.510.10">
    <property type="entry name" value="Transferase(Phosphotransferase) domain 1"/>
    <property type="match status" value="1"/>
</dbReference>
<dbReference type="STRING" id="71999.KPaMU14_07115"/>
<feature type="compositionally biased region" description="Low complexity" evidence="1">
    <location>
        <begin position="560"/>
        <end position="593"/>
    </location>
</feature>
<dbReference type="RefSeq" id="WP_006214861.1">
    <property type="nucleotide sequence ID" value="NZ_ANHZ02000014.1"/>
</dbReference>
<comment type="caution">
    <text evidence="2">The sequence shown here is derived from an EMBL/GenBank/DDBJ whole genome shotgun (WGS) entry which is preliminary data.</text>
</comment>
<feature type="compositionally biased region" description="Gly residues" evidence="1">
    <location>
        <begin position="368"/>
        <end position="385"/>
    </location>
</feature>
<feature type="region of interest" description="Disordered" evidence="1">
    <location>
        <begin position="560"/>
        <end position="600"/>
    </location>
</feature>
<dbReference type="EMBL" id="ANHZ02000014">
    <property type="protein sequence ID" value="EME36453.1"/>
    <property type="molecule type" value="Genomic_DNA"/>
</dbReference>
<feature type="region of interest" description="Disordered" evidence="1">
    <location>
        <begin position="276"/>
        <end position="420"/>
    </location>
</feature>
<organism evidence="2 3">
    <name type="scientific">Kocuria palustris PEL</name>
    <dbReference type="NCBI Taxonomy" id="1236550"/>
    <lineage>
        <taxon>Bacteria</taxon>
        <taxon>Bacillati</taxon>
        <taxon>Actinomycetota</taxon>
        <taxon>Actinomycetes</taxon>
        <taxon>Micrococcales</taxon>
        <taxon>Micrococcaceae</taxon>
        <taxon>Kocuria</taxon>
    </lineage>
</organism>
<evidence type="ECO:0000256" key="1">
    <source>
        <dbReference type="SAM" id="MobiDB-lite"/>
    </source>
</evidence>
<dbReference type="AlphaFoldDB" id="M2XUH5"/>
<gene>
    <name evidence="2" type="ORF">C884_00440</name>
</gene>
<feature type="region of interest" description="Disordered" evidence="1">
    <location>
        <begin position="447"/>
        <end position="499"/>
    </location>
</feature>
<sequence>MDENQTGTAQDHDPFRELLCSDGPWAPTGGQRLTHLHTGESFGRLALADAHDASDWAELVEALADLDSERLVLPRAVIDDGTAVLYSGPDDLGESFASLLEASGMVEQDETMRMAADLALALRQLHSSGAVLGRLRLQDVLRSGDGGWALLVSPSSGAHTAAGAELARLSRADVVLLASAAVTVLTGRRPSAARTRAPLRSTHPLLDPEAADALDLVLDRAAQQEGEGSAGTGERAEPPARAGTRMATGSGMLTASELELLLRPAASCSVGFEATEAEATGDEPARSGPTGAGPADVTRMGRSAVEGPIAAKGAGDFGPLSADEAEPLPEGQERDDPTVRLLRAEAREPERWRRSARSLRGSTRRGDGGAQHTGGGGEQGRGGGPQLVSSDRADRGRARPARGRARPSAAASEESRRPRRVLAGAAAVVIGAAALAGWQVVTGPPDEIPSAVGSAEQVPGAAVGDQPAAGGDDPTQAAPGESVSSETGAATEPEAVSAQHSPEYAAAALIALRADALRTGDRDLLESVYLPEAADLADDLETLDQARSSGAFEDLQMALADAQPSASDPSAARAEASPPERTATVTGTVEATGSGLDPEAAGETTLRQDVSIEMVAGDDGAWRLLDVTPM</sequence>
<dbReference type="Proteomes" id="UP000009877">
    <property type="component" value="Unassembled WGS sequence"/>
</dbReference>